<dbReference type="EMBL" id="CACVKT020004456">
    <property type="protein sequence ID" value="CAC5390147.1"/>
    <property type="molecule type" value="Genomic_DNA"/>
</dbReference>
<organism evidence="6 7">
    <name type="scientific">Mytilus coruscus</name>
    <name type="common">Sea mussel</name>
    <dbReference type="NCBI Taxonomy" id="42192"/>
    <lineage>
        <taxon>Eukaryota</taxon>
        <taxon>Metazoa</taxon>
        <taxon>Spiralia</taxon>
        <taxon>Lophotrochozoa</taxon>
        <taxon>Mollusca</taxon>
        <taxon>Bivalvia</taxon>
        <taxon>Autobranchia</taxon>
        <taxon>Pteriomorphia</taxon>
        <taxon>Mytilida</taxon>
        <taxon>Mytiloidea</taxon>
        <taxon>Mytilidae</taxon>
        <taxon>Mytilinae</taxon>
        <taxon>Mytilus</taxon>
    </lineage>
</organism>
<protein>
    <submittedName>
        <fullName evidence="6">PXDN</fullName>
        <ecNumber evidence="6">1.11.1.7</ecNumber>
    </submittedName>
</protein>
<keyword evidence="5" id="KW-0349">Heme</keyword>
<dbReference type="FunFam" id="1.10.640.10:FF:000003">
    <property type="entry name" value="chorion peroxidase"/>
    <property type="match status" value="1"/>
</dbReference>
<keyword evidence="2" id="KW-0964">Secreted</keyword>
<evidence type="ECO:0000256" key="5">
    <source>
        <dbReference type="PIRSR" id="PIRSR619791-2"/>
    </source>
</evidence>
<dbReference type="InterPro" id="IPR019791">
    <property type="entry name" value="Haem_peroxidase_animal"/>
</dbReference>
<evidence type="ECO:0000256" key="2">
    <source>
        <dbReference type="ARBA" id="ARBA00022525"/>
    </source>
</evidence>
<dbReference type="InterPro" id="IPR037120">
    <property type="entry name" value="Haem_peroxidase_sf_animal"/>
</dbReference>
<proteinExistence type="predicted"/>
<gene>
    <name evidence="6" type="ORF">MCOR_25262</name>
</gene>
<evidence type="ECO:0000313" key="7">
    <source>
        <dbReference type="Proteomes" id="UP000507470"/>
    </source>
</evidence>
<comment type="subcellular location">
    <subcellularLocation>
        <location evidence="1">Secreted</location>
    </subcellularLocation>
</comment>
<keyword evidence="5" id="KW-0479">Metal-binding</keyword>
<dbReference type="PANTHER" id="PTHR11475:SF4">
    <property type="entry name" value="CHORION PEROXIDASE"/>
    <property type="match status" value="1"/>
</dbReference>
<dbReference type="GO" id="GO:0006979">
    <property type="term" value="P:response to oxidative stress"/>
    <property type="evidence" value="ECO:0007669"/>
    <property type="project" value="InterPro"/>
</dbReference>
<dbReference type="AlphaFoldDB" id="A0A6J8C608"/>
<keyword evidence="6" id="KW-0575">Peroxidase</keyword>
<accession>A0A6J8C608</accession>
<dbReference type="SUPFAM" id="SSF48113">
    <property type="entry name" value="Heme-dependent peroxidases"/>
    <property type="match status" value="1"/>
</dbReference>
<dbReference type="GO" id="GO:0020037">
    <property type="term" value="F:heme binding"/>
    <property type="evidence" value="ECO:0007669"/>
    <property type="project" value="InterPro"/>
</dbReference>
<dbReference type="Pfam" id="PF03098">
    <property type="entry name" value="An_peroxidase"/>
    <property type="match status" value="1"/>
</dbReference>
<dbReference type="PROSITE" id="PS50292">
    <property type="entry name" value="PEROXIDASE_3"/>
    <property type="match status" value="1"/>
</dbReference>
<evidence type="ECO:0000256" key="1">
    <source>
        <dbReference type="ARBA" id="ARBA00004613"/>
    </source>
</evidence>
<keyword evidence="4" id="KW-0325">Glycoprotein</keyword>
<dbReference type="InterPro" id="IPR010255">
    <property type="entry name" value="Haem_peroxidase_sf"/>
</dbReference>
<keyword evidence="6" id="KW-0560">Oxidoreductase</keyword>
<keyword evidence="7" id="KW-1185">Reference proteome</keyword>
<feature type="binding site" description="axial binding residue" evidence="5">
    <location>
        <position position="492"/>
    </location>
    <ligand>
        <name>heme b</name>
        <dbReference type="ChEBI" id="CHEBI:60344"/>
    </ligand>
    <ligandPart>
        <name>Fe</name>
        <dbReference type="ChEBI" id="CHEBI:18248"/>
    </ligandPart>
</feature>
<dbReference type="GO" id="GO:0046872">
    <property type="term" value="F:metal ion binding"/>
    <property type="evidence" value="ECO:0007669"/>
    <property type="project" value="UniProtKB-KW"/>
</dbReference>
<dbReference type="OrthoDB" id="823504at2759"/>
<evidence type="ECO:0000256" key="4">
    <source>
        <dbReference type="ARBA" id="ARBA00023180"/>
    </source>
</evidence>
<reference evidence="6 7" key="1">
    <citation type="submission" date="2020-06" db="EMBL/GenBank/DDBJ databases">
        <authorList>
            <person name="Li R."/>
            <person name="Bekaert M."/>
        </authorList>
    </citation>
    <scope>NUCLEOTIDE SEQUENCE [LARGE SCALE GENOMIC DNA]</scope>
    <source>
        <strain evidence="7">wild</strain>
    </source>
</reference>
<dbReference type="GO" id="GO:0005576">
    <property type="term" value="C:extracellular region"/>
    <property type="evidence" value="ECO:0007669"/>
    <property type="project" value="UniProtKB-SubCell"/>
</dbReference>
<dbReference type="Gene3D" id="1.10.640.10">
    <property type="entry name" value="Haem peroxidase domain superfamily, animal type"/>
    <property type="match status" value="1"/>
</dbReference>
<evidence type="ECO:0000313" key="6">
    <source>
        <dbReference type="EMBL" id="CAC5390147.1"/>
    </source>
</evidence>
<dbReference type="PANTHER" id="PTHR11475">
    <property type="entry name" value="OXIDASE/PEROXIDASE"/>
    <property type="match status" value="1"/>
</dbReference>
<keyword evidence="5" id="KW-0408">Iron</keyword>
<dbReference type="CDD" id="cd09823">
    <property type="entry name" value="peroxinectin_like"/>
    <property type="match status" value="1"/>
</dbReference>
<evidence type="ECO:0000256" key="3">
    <source>
        <dbReference type="ARBA" id="ARBA00022729"/>
    </source>
</evidence>
<dbReference type="PRINTS" id="PR00457">
    <property type="entry name" value="ANPEROXIDASE"/>
</dbReference>
<dbReference type="GO" id="GO:0140825">
    <property type="term" value="F:lactoperoxidase activity"/>
    <property type="evidence" value="ECO:0007669"/>
    <property type="project" value="UniProtKB-EC"/>
</dbReference>
<dbReference type="EC" id="1.11.1.7" evidence="6"/>
<name>A0A6J8C608_MYTCO</name>
<keyword evidence="3" id="KW-0732">Signal</keyword>
<sequence length="762" mass="83040">MQTKTVIRGHIQNKEIQTISWKLTMNGLCYVLLYVLVQTTIFARAQGPGDISAAIADAVTEVSGRRPSVLGAGPAGGGAGFGGGPGGGLGGVAAPGSGSVADNPVSIHALFSRRREAPAAVAAFGAAGDISTTATANFAARTGGATPDAAEFSRQIAPYCPVRRPVCNPNDRYRTADGSCNNLFNPLWGASITNQARFLSPTYGDPFNTGSIPRIRSVIGGSLLPSPRDISNAIHNGGVSPPRSRIYSVSLTHFGQFVDHDFISTPILKDGVDGTIDIHCCLGNVPVVRPECFPFRTPPGDFQTTCMPFVRSDFGVSKGCPPESRNQINQRTSFLDLSVTYGNTLDGQNDLRVLGTGKLQEGPNRLLPTGPPGSECLPGEECFKSGDNRPAEVPMLTVVHTAFLREHNDIVDELIALGWVDPEELYQEAKKILTGIYQHIIYTEYLPIVLGAEGMNMFGLRSNRFGFNTWYNPSANPSTRNAFGAAAYRFGHSLVGSFVESFNLDFTPRASEPMEDHFFSTRLIRDFAIFGPDAIARWMTTQFKSRADRFLTPAIRNRLFQTMPGNGFDLGSLNIQRGRDHGIPSYNRWRQFCGLQPALHFGSGHLGLINHHVSAARALASVYSHPDDIDLFAGGLSETPVAGALVGPTFRCIIGLQFMFFKIGDRFFYENEFVPTGFTAAQLQQIKRQSLSALYCRTLDVNSMPANPFVSPLTGAPRLPCQNFPRLDLRPWSRINHSGYPRGRWTKQKFEEKKILLKGVKI</sequence>
<dbReference type="Proteomes" id="UP000507470">
    <property type="component" value="Unassembled WGS sequence"/>
</dbReference>